<dbReference type="Pfam" id="PF03372">
    <property type="entry name" value="Exo_endo_phos"/>
    <property type="match status" value="1"/>
</dbReference>
<dbReference type="InterPro" id="IPR025836">
    <property type="entry name" value="Zn_knuckle_CX2CX4HX4C"/>
</dbReference>
<reference evidence="3" key="1">
    <citation type="journal article" date="2017" name="Nature">
        <title>The genome of Chenopodium quinoa.</title>
        <authorList>
            <person name="Jarvis D.E."/>
            <person name="Ho Y.S."/>
            <person name="Lightfoot D.J."/>
            <person name="Schmoeckel S.M."/>
            <person name="Li B."/>
            <person name="Borm T.J.A."/>
            <person name="Ohyanagi H."/>
            <person name="Mineta K."/>
            <person name="Michell C.T."/>
            <person name="Saber N."/>
            <person name="Kharbatia N.M."/>
            <person name="Rupper R.R."/>
            <person name="Sharp A.R."/>
            <person name="Dally N."/>
            <person name="Boughton B.A."/>
            <person name="Woo Y.H."/>
            <person name="Gao G."/>
            <person name="Schijlen E.G.W.M."/>
            <person name="Guo X."/>
            <person name="Momin A.A."/>
            <person name="Negrao S."/>
            <person name="Al-Babili S."/>
            <person name="Gehring C."/>
            <person name="Roessner U."/>
            <person name="Jung C."/>
            <person name="Murphy K."/>
            <person name="Arold S.T."/>
            <person name="Gojobori T."/>
            <person name="van der Linden C.G."/>
            <person name="van Loo E.N."/>
            <person name="Jellen E.N."/>
            <person name="Maughan P.J."/>
            <person name="Tester M."/>
        </authorList>
    </citation>
    <scope>NUCLEOTIDE SEQUENCE [LARGE SCALE GENOMIC DNA]</scope>
    <source>
        <strain evidence="3">cv. PI 614886</strain>
    </source>
</reference>
<keyword evidence="1" id="KW-0863">Zinc-finger</keyword>
<dbReference type="InterPro" id="IPR036691">
    <property type="entry name" value="Endo/exonu/phosph_ase_sf"/>
</dbReference>
<sequence length="466" mass="53594">MWVRLLDVSFNKRYVSVMYDVGEFLGGFMEMDDSDPLGWGENMRIKVLIDINKPLRRGLFLAMGNNQSRCIDIKYERLADFCFFCGRLDHTERECQQKEQAKDDEKKMVYQYGPWLRASPKKFRFDAGEKEFEKAWVESLRTSIITRKIPTYNDPNVIKLGQVGAARKLCFASPIKQGSEKGVGVKQSREAGIGRKGSGGLALLWKDSFDVEIKSFSMNHIDAWVRWPNIGRWKFTGIYGSSKEENKFKTGLLLDNLHNNHSGPWICGGDFNLMLTSNEKKGGREFNIVEAEILRNVVAVCEFEDIGYMGHDYTWTDNTGGEGNVQGRLDRFFANKEWCALFSRSFVSHLSKRKSDHLPLLFCISEGVGKPKKKKLNTKKHYKFEEMWLRDEMCGDIVANVWHYGGVICSKIAHTSINLSAWSHNKFGDFVKELKDCRACMECLMKEDQTDDTIAQMRALDDRMDK</sequence>
<organism evidence="3 4">
    <name type="scientific">Chenopodium quinoa</name>
    <name type="common">Quinoa</name>
    <dbReference type="NCBI Taxonomy" id="63459"/>
    <lineage>
        <taxon>Eukaryota</taxon>
        <taxon>Viridiplantae</taxon>
        <taxon>Streptophyta</taxon>
        <taxon>Embryophyta</taxon>
        <taxon>Tracheophyta</taxon>
        <taxon>Spermatophyta</taxon>
        <taxon>Magnoliopsida</taxon>
        <taxon>eudicotyledons</taxon>
        <taxon>Gunneridae</taxon>
        <taxon>Pentapetalae</taxon>
        <taxon>Caryophyllales</taxon>
        <taxon>Chenopodiaceae</taxon>
        <taxon>Chenopodioideae</taxon>
        <taxon>Atripliceae</taxon>
        <taxon>Chenopodium</taxon>
    </lineage>
</organism>
<dbReference type="Gene3D" id="3.60.10.10">
    <property type="entry name" value="Endonuclease/exonuclease/phosphatase"/>
    <property type="match status" value="1"/>
</dbReference>
<keyword evidence="1" id="KW-0479">Metal-binding</keyword>
<evidence type="ECO:0000259" key="2">
    <source>
        <dbReference type="PROSITE" id="PS50158"/>
    </source>
</evidence>
<dbReference type="PROSITE" id="PS50158">
    <property type="entry name" value="ZF_CCHC"/>
    <property type="match status" value="1"/>
</dbReference>
<dbReference type="GO" id="GO:0003824">
    <property type="term" value="F:catalytic activity"/>
    <property type="evidence" value="ECO:0007669"/>
    <property type="project" value="InterPro"/>
</dbReference>
<dbReference type="InterPro" id="IPR005135">
    <property type="entry name" value="Endo/exonuclease/phosphatase"/>
</dbReference>
<dbReference type="EnsemblPlants" id="AUR62035818-RA">
    <property type="protein sequence ID" value="AUR62035818-RA:cds"/>
    <property type="gene ID" value="AUR62035818"/>
</dbReference>
<dbReference type="Proteomes" id="UP000596660">
    <property type="component" value="Unplaced"/>
</dbReference>
<protein>
    <recommendedName>
        <fullName evidence="2">CCHC-type domain-containing protein</fullName>
    </recommendedName>
</protein>
<dbReference type="PANTHER" id="PTHR33710:SF77">
    <property type="entry name" value="DNASE I-LIKE SUPERFAMILY PROTEIN"/>
    <property type="match status" value="1"/>
</dbReference>
<dbReference type="InterPro" id="IPR001878">
    <property type="entry name" value="Znf_CCHC"/>
</dbReference>
<keyword evidence="1" id="KW-0862">Zinc</keyword>
<evidence type="ECO:0000313" key="4">
    <source>
        <dbReference type="Proteomes" id="UP000596660"/>
    </source>
</evidence>
<reference evidence="3" key="2">
    <citation type="submission" date="2021-03" db="UniProtKB">
        <authorList>
            <consortium name="EnsemblPlants"/>
        </authorList>
    </citation>
    <scope>IDENTIFICATION</scope>
</reference>
<name>A0A803MV91_CHEQI</name>
<accession>A0A803MV91</accession>
<keyword evidence="4" id="KW-1185">Reference proteome</keyword>
<dbReference type="GO" id="GO:0008270">
    <property type="term" value="F:zinc ion binding"/>
    <property type="evidence" value="ECO:0007669"/>
    <property type="project" value="UniProtKB-KW"/>
</dbReference>
<feature type="domain" description="CCHC-type" evidence="2">
    <location>
        <begin position="82"/>
        <end position="97"/>
    </location>
</feature>
<dbReference type="Gramene" id="AUR62035818-RA">
    <property type="protein sequence ID" value="AUR62035818-RA:cds"/>
    <property type="gene ID" value="AUR62035818"/>
</dbReference>
<evidence type="ECO:0000256" key="1">
    <source>
        <dbReference type="PROSITE-ProRule" id="PRU00047"/>
    </source>
</evidence>
<dbReference type="SUPFAM" id="SSF56219">
    <property type="entry name" value="DNase I-like"/>
    <property type="match status" value="1"/>
</dbReference>
<dbReference type="OMA" id="CEFEDIG"/>
<dbReference type="Pfam" id="PF14392">
    <property type="entry name" value="zf-CCHC_4"/>
    <property type="match status" value="1"/>
</dbReference>
<evidence type="ECO:0000313" key="3">
    <source>
        <dbReference type="EnsemblPlants" id="AUR62035818-RA:cds"/>
    </source>
</evidence>
<dbReference type="PANTHER" id="PTHR33710">
    <property type="entry name" value="BNAC02G09200D PROTEIN"/>
    <property type="match status" value="1"/>
</dbReference>
<dbReference type="GO" id="GO:0003676">
    <property type="term" value="F:nucleic acid binding"/>
    <property type="evidence" value="ECO:0007669"/>
    <property type="project" value="InterPro"/>
</dbReference>
<dbReference type="AlphaFoldDB" id="A0A803MV91"/>
<proteinExistence type="predicted"/>